<dbReference type="PRINTS" id="PR00364">
    <property type="entry name" value="DISEASERSIST"/>
</dbReference>
<dbReference type="SUPFAM" id="SSF46894">
    <property type="entry name" value="C-terminal effector domain of the bipartite response regulators"/>
    <property type="match status" value="1"/>
</dbReference>
<dbReference type="InterPro" id="IPR019734">
    <property type="entry name" value="TPR_rpt"/>
</dbReference>
<dbReference type="KEGG" id="rub:GBA63_06430"/>
<reference evidence="3 4" key="1">
    <citation type="submission" date="2019-10" db="EMBL/GenBank/DDBJ databases">
        <title>Rubrobacter sp nov SCSIO 52090 isolated from a deep-sea sediment in the South China Sea.</title>
        <authorList>
            <person name="Chen R.W."/>
        </authorList>
    </citation>
    <scope>NUCLEOTIDE SEQUENCE [LARGE SCALE GENOMIC DNA]</scope>
    <source>
        <strain evidence="3 4">SCSIO 52909</strain>
    </source>
</reference>
<keyword evidence="4" id="KW-1185">Reference proteome</keyword>
<dbReference type="Pfam" id="PF00196">
    <property type="entry name" value="GerE"/>
    <property type="match status" value="1"/>
</dbReference>
<name>A0A6G8Q769_9ACTN</name>
<proteinExistence type="predicted"/>
<accession>A0A6G8Q769</accession>
<dbReference type="Gene3D" id="1.25.40.10">
    <property type="entry name" value="Tetratricopeptide repeat domain"/>
    <property type="match status" value="1"/>
</dbReference>
<dbReference type="CDD" id="cd06170">
    <property type="entry name" value="LuxR_C_like"/>
    <property type="match status" value="1"/>
</dbReference>
<feature type="domain" description="HTH luxR-type" evidence="2">
    <location>
        <begin position="750"/>
        <end position="818"/>
    </location>
</feature>
<dbReference type="Pfam" id="PF13374">
    <property type="entry name" value="TPR_10"/>
    <property type="match status" value="1"/>
</dbReference>
<evidence type="ECO:0000313" key="3">
    <source>
        <dbReference type="EMBL" id="QIN82325.1"/>
    </source>
</evidence>
<organism evidence="3 4">
    <name type="scientific">Rubrobacter tropicus</name>
    <dbReference type="NCBI Taxonomy" id="2653851"/>
    <lineage>
        <taxon>Bacteria</taxon>
        <taxon>Bacillati</taxon>
        <taxon>Actinomycetota</taxon>
        <taxon>Rubrobacteria</taxon>
        <taxon>Rubrobacterales</taxon>
        <taxon>Rubrobacteraceae</taxon>
        <taxon>Rubrobacter</taxon>
    </lineage>
</organism>
<dbReference type="SMART" id="SM00028">
    <property type="entry name" value="TPR"/>
    <property type="match status" value="5"/>
</dbReference>
<dbReference type="PANTHER" id="PTHR47691:SF3">
    <property type="entry name" value="HTH-TYPE TRANSCRIPTIONAL REGULATOR RV0890C-RELATED"/>
    <property type="match status" value="1"/>
</dbReference>
<dbReference type="PROSITE" id="PS50043">
    <property type="entry name" value="HTH_LUXR_2"/>
    <property type="match status" value="1"/>
</dbReference>
<protein>
    <submittedName>
        <fullName evidence="3">Tetratricopeptide repeat protein</fullName>
    </submittedName>
</protein>
<dbReference type="SUPFAM" id="SSF52540">
    <property type="entry name" value="P-loop containing nucleoside triphosphate hydrolases"/>
    <property type="match status" value="1"/>
</dbReference>
<dbReference type="InterPro" id="IPR000792">
    <property type="entry name" value="Tscrpt_reg_LuxR_C"/>
</dbReference>
<gene>
    <name evidence="3" type="ORF">GBA63_06430</name>
</gene>
<dbReference type="SUPFAM" id="SSF48452">
    <property type="entry name" value="TPR-like"/>
    <property type="match status" value="1"/>
</dbReference>
<dbReference type="InterPro" id="IPR027417">
    <property type="entry name" value="P-loop_NTPase"/>
</dbReference>
<dbReference type="Gene3D" id="3.40.50.300">
    <property type="entry name" value="P-loop containing nucleotide triphosphate hydrolases"/>
    <property type="match status" value="1"/>
</dbReference>
<feature type="compositionally biased region" description="Polar residues" evidence="1">
    <location>
        <begin position="1"/>
        <end position="13"/>
    </location>
</feature>
<dbReference type="Pfam" id="PF13424">
    <property type="entry name" value="TPR_12"/>
    <property type="match status" value="2"/>
</dbReference>
<dbReference type="InterPro" id="IPR016032">
    <property type="entry name" value="Sig_transdc_resp-reg_C-effctor"/>
</dbReference>
<dbReference type="PANTHER" id="PTHR47691">
    <property type="entry name" value="REGULATOR-RELATED"/>
    <property type="match status" value="1"/>
</dbReference>
<dbReference type="GO" id="GO:0006355">
    <property type="term" value="P:regulation of DNA-templated transcription"/>
    <property type="evidence" value="ECO:0007669"/>
    <property type="project" value="InterPro"/>
</dbReference>
<dbReference type="RefSeq" id="WP_166174549.1">
    <property type="nucleotide sequence ID" value="NZ_CP045119.1"/>
</dbReference>
<feature type="region of interest" description="Disordered" evidence="1">
    <location>
        <begin position="1"/>
        <end position="26"/>
    </location>
</feature>
<evidence type="ECO:0000313" key="4">
    <source>
        <dbReference type="Proteomes" id="UP000501452"/>
    </source>
</evidence>
<dbReference type="InterPro" id="IPR011990">
    <property type="entry name" value="TPR-like_helical_dom_sf"/>
</dbReference>
<dbReference type="GO" id="GO:0003677">
    <property type="term" value="F:DNA binding"/>
    <property type="evidence" value="ECO:0007669"/>
    <property type="project" value="InterPro"/>
</dbReference>
<dbReference type="SMART" id="SM00421">
    <property type="entry name" value="HTH_LUXR"/>
    <property type="match status" value="1"/>
</dbReference>
<dbReference type="Proteomes" id="UP000501452">
    <property type="component" value="Chromosome"/>
</dbReference>
<dbReference type="InterPro" id="IPR058852">
    <property type="entry name" value="HTH_77"/>
</dbReference>
<sequence length="820" mass="87918">MTAPRSTGGNPTRTFARPGRTGGSPLQLSSFVGREREIGEVEHLLEQTRLLTLTGSGGAGKTRLALAAVDRVAYRFADGVAWVWLSGISEGDLVPGAVASAVGAREAPGLSPVESAVECLEDGEFLLVLDNCEHLVEECAALADLLLRSCPGLKLLTTSRELLNVAGEVAWRVPSLSLPDPKSAQDPADLLRFGAVRLFVERAAAAAPGFALDKDNAAAVVDVCERLDGIPLAIELAAARVKVLSVEQVDRRLDDALGLLTEGRRSAVPRHRTLRGALDWSHELLPEQERVLFRRLAVFVDGFGIGMAEKVCAGDGLEEDAVLLLLSRLVDKSLVYVVDRDGEARYRLLAMVRQYAQEKLGYSSEGPGIRRRHAASFVEFAERAEPELLGAGQEAWLDRLESDLGNLRAAMGWALGPAGRDAETGLRLAGALWRFCYLRGHYGQGRGWLEGALALEGPAPAAARAKALTGAGVLALLRCDYERAEERLGEGLTLHRELGDRPGEASALQMLGSVARERGRYARAEAYHEESLALWRGLGDGYEAARSLNYLGFVAWLQEKYARTVELCESSLETFRDLGDAEGVTWALINLGSAALYGGEPDRARTLLEEALSAARRVGYREGVAWSLNQLGAAAHRSGDGPGAGKMLRESLKVHRELGDRWRIASVIEGLATAARVLPERSARLFGAAEALRESLSAPIPPVERADRDDGLAAARAALGEERFEKALAAGRAVGLEEATALAMQEAPAPRSAAPMPHGLSAREVEVLGLVAEGLTNAEVAEKLFLSPRTVGHHLRTIYRKLGVPSRAAAAKAALERGLI</sequence>
<dbReference type="Pfam" id="PF25872">
    <property type="entry name" value="HTH_77"/>
    <property type="match status" value="1"/>
</dbReference>
<evidence type="ECO:0000256" key="1">
    <source>
        <dbReference type="SAM" id="MobiDB-lite"/>
    </source>
</evidence>
<evidence type="ECO:0000259" key="2">
    <source>
        <dbReference type="PROSITE" id="PS50043"/>
    </source>
</evidence>
<dbReference type="InterPro" id="IPR036388">
    <property type="entry name" value="WH-like_DNA-bd_sf"/>
</dbReference>
<dbReference type="EMBL" id="CP045119">
    <property type="protein sequence ID" value="QIN82325.1"/>
    <property type="molecule type" value="Genomic_DNA"/>
</dbReference>
<dbReference type="AlphaFoldDB" id="A0A6G8Q769"/>
<dbReference type="Gene3D" id="1.10.10.10">
    <property type="entry name" value="Winged helix-like DNA-binding domain superfamily/Winged helix DNA-binding domain"/>
    <property type="match status" value="2"/>
</dbReference>
<dbReference type="PRINTS" id="PR00038">
    <property type="entry name" value="HTHLUXR"/>
</dbReference>